<feature type="region of interest" description="Disordered" evidence="1">
    <location>
        <begin position="1"/>
        <end position="24"/>
    </location>
</feature>
<dbReference type="AlphaFoldDB" id="A0A8S4QC57"/>
<sequence length="152" mass="16023">MSSDAKKSRSKGRRTRSPSSNKQLEEILKKLQVLEERSLAYAVPRAAAGTSAGTDSRHASMTSVEPSRALVPNSPPRASPSSERTELNHALSIPNTPRTAAAPATLLSHPLLPAQAPTPAETGREIAAAPQLVQSDMKSAAERLLDAISSLP</sequence>
<reference evidence="2" key="1">
    <citation type="submission" date="2022-03" db="EMBL/GenBank/DDBJ databases">
        <authorList>
            <person name="Lindestad O."/>
        </authorList>
    </citation>
    <scope>NUCLEOTIDE SEQUENCE</scope>
</reference>
<name>A0A8S4QC57_9NEOP</name>
<evidence type="ECO:0000313" key="3">
    <source>
        <dbReference type="Proteomes" id="UP000838756"/>
    </source>
</evidence>
<feature type="compositionally biased region" description="Polar residues" evidence="1">
    <location>
        <begin position="51"/>
        <end position="65"/>
    </location>
</feature>
<accession>A0A8S4QC57</accession>
<feature type="region of interest" description="Disordered" evidence="1">
    <location>
        <begin position="43"/>
        <end position="103"/>
    </location>
</feature>
<feature type="non-terminal residue" evidence="2">
    <location>
        <position position="152"/>
    </location>
</feature>
<evidence type="ECO:0000313" key="2">
    <source>
        <dbReference type="EMBL" id="CAH2207383.1"/>
    </source>
</evidence>
<comment type="caution">
    <text evidence="2">The sequence shown here is derived from an EMBL/GenBank/DDBJ whole genome shotgun (WGS) entry which is preliminary data.</text>
</comment>
<keyword evidence="3" id="KW-1185">Reference proteome</keyword>
<dbReference type="Proteomes" id="UP000838756">
    <property type="component" value="Unassembled WGS sequence"/>
</dbReference>
<evidence type="ECO:0000256" key="1">
    <source>
        <dbReference type="SAM" id="MobiDB-lite"/>
    </source>
</evidence>
<dbReference type="EMBL" id="CAKXAJ010000030">
    <property type="protein sequence ID" value="CAH2207383.1"/>
    <property type="molecule type" value="Genomic_DNA"/>
</dbReference>
<gene>
    <name evidence="2" type="primary">jg25903</name>
    <name evidence="2" type="ORF">PAEG_LOCUS5</name>
</gene>
<protein>
    <submittedName>
        <fullName evidence="2">Jg25903 protein</fullName>
    </submittedName>
</protein>
<organism evidence="2 3">
    <name type="scientific">Pararge aegeria aegeria</name>
    <dbReference type="NCBI Taxonomy" id="348720"/>
    <lineage>
        <taxon>Eukaryota</taxon>
        <taxon>Metazoa</taxon>
        <taxon>Ecdysozoa</taxon>
        <taxon>Arthropoda</taxon>
        <taxon>Hexapoda</taxon>
        <taxon>Insecta</taxon>
        <taxon>Pterygota</taxon>
        <taxon>Neoptera</taxon>
        <taxon>Endopterygota</taxon>
        <taxon>Lepidoptera</taxon>
        <taxon>Glossata</taxon>
        <taxon>Ditrysia</taxon>
        <taxon>Papilionoidea</taxon>
        <taxon>Nymphalidae</taxon>
        <taxon>Satyrinae</taxon>
        <taxon>Satyrini</taxon>
        <taxon>Parargina</taxon>
        <taxon>Pararge</taxon>
    </lineage>
</organism>
<proteinExistence type="predicted"/>
<feature type="compositionally biased region" description="Low complexity" evidence="1">
    <location>
        <begin position="94"/>
        <end position="103"/>
    </location>
</feature>